<dbReference type="AlphaFoldDB" id="A0A176WNI0"/>
<dbReference type="Proteomes" id="UP000077202">
    <property type="component" value="Unassembled WGS sequence"/>
</dbReference>
<gene>
    <name evidence="2" type="ORF">AXG93_1593s1300</name>
</gene>
<evidence type="ECO:0000256" key="1">
    <source>
        <dbReference type="SAM" id="MobiDB-lite"/>
    </source>
</evidence>
<accession>A0A176WNI0</accession>
<comment type="caution">
    <text evidence="2">The sequence shown here is derived from an EMBL/GenBank/DDBJ whole genome shotgun (WGS) entry which is preliminary data.</text>
</comment>
<name>A0A176WNI0_MARPO</name>
<dbReference type="EMBL" id="LVLJ01000445">
    <property type="protein sequence ID" value="OAE34171.1"/>
    <property type="molecule type" value="Genomic_DNA"/>
</dbReference>
<keyword evidence="3" id="KW-1185">Reference proteome</keyword>
<organism evidence="2 3">
    <name type="scientific">Marchantia polymorpha subsp. ruderalis</name>
    <dbReference type="NCBI Taxonomy" id="1480154"/>
    <lineage>
        <taxon>Eukaryota</taxon>
        <taxon>Viridiplantae</taxon>
        <taxon>Streptophyta</taxon>
        <taxon>Embryophyta</taxon>
        <taxon>Marchantiophyta</taxon>
        <taxon>Marchantiopsida</taxon>
        <taxon>Marchantiidae</taxon>
        <taxon>Marchantiales</taxon>
        <taxon>Marchantiaceae</taxon>
        <taxon>Marchantia</taxon>
    </lineage>
</organism>
<reference evidence="2" key="1">
    <citation type="submission" date="2016-03" db="EMBL/GenBank/DDBJ databases">
        <title>Mechanisms controlling the formation of the plant cell surface in tip-growing cells are functionally conserved among land plants.</title>
        <authorList>
            <person name="Honkanen S."/>
            <person name="Jones V.A."/>
            <person name="Morieri G."/>
            <person name="Champion C."/>
            <person name="Hetherington A.J."/>
            <person name="Kelly S."/>
            <person name="Saint-Marcoux D."/>
            <person name="Proust H."/>
            <person name="Prescott H."/>
            <person name="Dolan L."/>
        </authorList>
    </citation>
    <scope>NUCLEOTIDE SEQUENCE [LARGE SCALE GENOMIC DNA]</scope>
    <source>
        <tissue evidence="2">Whole gametophyte</tissue>
    </source>
</reference>
<feature type="region of interest" description="Disordered" evidence="1">
    <location>
        <begin position="49"/>
        <end position="68"/>
    </location>
</feature>
<sequence length="174" mass="18668">MPPGGKQERYDDVGPEDRTRSEQYWVAGDHISRLFGALNSKLSDAPPLGTAAAAAATPRRGSIERDARGGREAARWWEGGRVVVTTGKRLERTALTGRPDFFGSLLRDRADFVRLELHGSAHSEVLLEISAFASVHLAALVCWPTRGGVLEGDAMIITCKGIRKVSAAAAVGCD</sequence>
<protein>
    <submittedName>
        <fullName evidence="2">Uncharacterized protein</fullName>
    </submittedName>
</protein>
<evidence type="ECO:0000313" key="3">
    <source>
        <dbReference type="Proteomes" id="UP000077202"/>
    </source>
</evidence>
<evidence type="ECO:0000313" key="2">
    <source>
        <dbReference type="EMBL" id="OAE34171.1"/>
    </source>
</evidence>
<proteinExistence type="predicted"/>